<organism evidence="2 3">
    <name type="scientific">Colletotrichum scovillei</name>
    <dbReference type="NCBI Taxonomy" id="1209932"/>
    <lineage>
        <taxon>Eukaryota</taxon>
        <taxon>Fungi</taxon>
        <taxon>Dikarya</taxon>
        <taxon>Ascomycota</taxon>
        <taxon>Pezizomycotina</taxon>
        <taxon>Sordariomycetes</taxon>
        <taxon>Hypocreomycetidae</taxon>
        <taxon>Glomerellales</taxon>
        <taxon>Glomerellaceae</taxon>
        <taxon>Colletotrichum</taxon>
        <taxon>Colletotrichum acutatum species complex</taxon>
    </lineage>
</organism>
<gene>
    <name evidence="2" type="ORF">JMJ77_010797</name>
</gene>
<protein>
    <submittedName>
        <fullName evidence="2">Uncharacterized protein</fullName>
    </submittedName>
</protein>
<dbReference type="AlphaFoldDB" id="A0A9P7R0Z8"/>
<evidence type="ECO:0000313" key="2">
    <source>
        <dbReference type="EMBL" id="KAG7047445.1"/>
    </source>
</evidence>
<evidence type="ECO:0000313" key="3">
    <source>
        <dbReference type="Proteomes" id="UP000699042"/>
    </source>
</evidence>
<name>A0A9P7R0Z8_9PEZI</name>
<comment type="caution">
    <text evidence="2">The sequence shown here is derived from an EMBL/GenBank/DDBJ whole genome shotgun (WGS) entry which is preliminary data.</text>
</comment>
<reference evidence="2" key="1">
    <citation type="submission" date="2021-05" db="EMBL/GenBank/DDBJ databases">
        <title>Comparative genomics of three Colletotrichum scovillei strains and genetic complementation revealed genes involved fungal growth and virulence on chili pepper.</title>
        <authorList>
            <person name="Hsieh D.-K."/>
            <person name="Chuang S.-C."/>
            <person name="Chen C.-Y."/>
            <person name="Chao Y.-T."/>
            <person name="Lu M.-Y.J."/>
            <person name="Lee M.-H."/>
            <person name="Shih M.-C."/>
        </authorList>
    </citation>
    <scope>NUCLEOTIDE SEQUENCE</scope>
    <source>
        <strain evidence="2">Coll-153</strain>
    </source>
</reference>
<feature type="region of interest" description="Disordered" evidence="1">
    <location>
        <begin position="57"/>
        <end position="80"/>
    </location>
</feature>
<dbReference type="EMBL" id="JAESDN010000007">
    <property type="protein sequence ID" value="KAG7047445.1"/>
    <property type="molecule type" value="Genomic_DNA"/>
</dbReference>
<dbReference type="Proteomes" id="UP000699042">
    <property type="component" value="Unassembled WGS sequence"/>
</dbReference>
<accession>A0A9P7R0Z8</accession>
<keyword evidence="3" id="KW-1185">Reference proteome</keyword>
<sequence length="107" mass="11447">MWPTTLHSLPEYSVFDDECKPATGAAFAKLFPAGSPSGIRSMTATCYSARAYATTGSSPAAQRRADGNASSRCQKPQPLGISVDRRPCPWVSPVGRSLVKTYHNMAP</sequence>
<proteinExistence type="predicted"/>
<evidence type="ECO:0000256" key="1">
    <source>
        <dbReference type="SAM" id="MobiDB-lite"/>
    </source>
</evidence>